<evidence type="ECO:0000313" key="2">
    <source>
        <dbReference type="EMBL" id="MBR7829281.1"/>
    </source>
</evidence>
<dbReference type="PANTHER" id="PTHR35908">
    <property type="entry name" value="HYPOTHETICAL FUSION PROTEIN"/>
    <property type="match status" value="1"/>
</dbReference>
<dbReference type="RefSeq" id="WP_212520415.1">
    <property type="nucleotide sequence ID" value="NZ_JAGSOH010000080.1"/>
</dbReference>
<sequence>MQLAWVLDCRDPRRLAPFWATVLGYRAGPFKPPYLTLTDPAGRRPDLLLQRVPEKKSGKNRMHLDLRVASLEEPLERCLEAGALVLRGPFDDDGWLTTVLADPEGNELCLLVPPEGPERDAVLDPE</sequence>
<dbReference type="EMBL" id="JAGSOH010000080">
    <property type="protein sequence ID" value="MBR7829281.1"/>
    <property type="molecule type" value="Genomic_DNA"/>
</dbReference>
<dbReference type="AlphaFoldDB" id="A0A941ED79"/>
<dbReference type="Proteomes" id="UP000676325">
    <property type="component" value="Unassembled WGS sequence"/>
</dbReference>
<dbReference type="PANTHER" id="PTHR35908:SF1">
    <property type="entry name" value="CONSERVED PROTEIN"/>
    <property type="match status" value="1"/>
</dbReference>
<evidence type="ECO:0000259" key="1">
    <source>
        <dbReference type="Pfam" id="PF18029"/>
    </source>
</evidence>
<dbReference type="InterPro" id="IPR041581">
    <property type="entry name" value="Glyoxalase_6"/>
</dbReference>
<comment type="caution">
    <text evidence="2">The sequence shown here is derived from an EMBL/GenBank/DDBJ whole genome shotgun (WGS) entry which is preliminary data.</text>
</comment>
<accession>A0A941ED79</accession>
<name>A0A941ED79_9ACTN</name>
<gene>
    <name evidence="2" type="ORF">KDK95_23440</name>
</gene>
<dbReference type="Pfam" id="PF18029">
    <property type="entry name" value="Glyoxalase_6"/>
    <property type="match status" value="1"/>
</dbReference>
<feature type="domain" description="Glyoxalase-like" evidence="1">
    <location>
        <begin position="6"/>
        <end position="111"/>
    </location>
</feature>
<proteinExistence type="predicted"/>
<organism evidence="2 3">
    <name type="scientific">Actinospica acidithermotolerans</name>
    <dbReference type="NCBI Taxonomy" id="2828514"/>
    <lineage>
        <taxon>Bacteria</taxon>
        <taxon>Bacillati</taxon>
        <taxon>Actinomycetota</taxon>
        <taxon>Actinomycetes</taxon>
        <taxon>Catenulisporales</taxon>
        <taxon>Actinospicaceae</taxon>
        <taxon>Actinospica</taxon>
    </lineage>
</organism>
<evidence type="ECO:0000313" key="3">
    <source>
        <dbReference type="Proteomes" id="UP000676325"/>
    </source>
</evidence>
<reference evidence="2" key="1">
    <citation type="submission" date="2021-04" db="EMBL/GenBank/DDBJ databases">
        <title>Genome based classification of Actinospica acidithermotolerans sp. nov., an actinobacterium isolated from an Indonesian hot spring.</title>
        <authorList>
            <person name="Kusuma A.B."/>
            <person name="Putra K.E."/>
            <person name="Nafisah S."/>
            <person name="Loh J."/>
            <person name="Nouioui I."/>
            <person name="Goodfellow M."/>
        </authorList>
    </citation>
    <scope>NUCLEOTIDE SEQUENCE</scope>
    <source>
        <strain evidence="2">MGRD01-02</strain>
    </source>
</reference>
<dbReference type="Gene3D" id="3.10.180.10">
    <property type="entry name" value="2,3-Dihydroxybiphenyl 1,2-Dioxygenase, domain 1"/>
    <property type="match status" value="1"/>
</dbReference>
<dbReference type="SUPFAM" id="SSF54593">
    <property type="entry name" value="Glyoxalase/Bleomycin resistance protein/Dihydroxybiphenyl dioxygenase"/>
    <property type="match status" value="1"/>
</dbReference>
<keyword evidence="3" id="KW-1185">Reference proteome</keyword>
<protein>
    <submittedName>
        <fullName evidence="2">VOC family protein</fullName>
    </submittedName>
</protein>
<dbReference type="InterPro" id="IPR029068">
    <property type="entry name" value="Glyas_Bleomycin-R_OHBP_Dase"/>
</dbReference>